<keyword evidence="1" id="KW-0812">Transmembrane</keyword>
<evidence type="ECO:0000256" key="1">
    <source>
        <dbReference type="SAM" id="Phobius"/>
    </source>
</evidence>
<reference evidence="2 3" key="1">
    <citation type="submission" date="2019-01" db="EMBL/GenBank/DDBJ databases">
        <title>Ktedonosporobacter rubrisoli SCAWS-G2.</title>
        <authorList>
            <person name="Huang Y."/>
            <person name="Yan B."/>
        </authorList>
    </citation>
    <scope>NUCLEOTIDE SEQUENCE [LARGE SCALE GENOMIC DNA]</scope>
    <source>
        <strain evidence="2 3">SCAWS-G2</strain>
    </source>
</reference>
<sequence>MTKNPLELAHGSALELPRLTRWLGYVTCIWSFLFAVMHFYWGIEMALTGKLTLPGMGLGAGARSVPPPRDVSLSAIAATIAIMVILSVVVVLLRFRGPRMPRMLQFGIMGLGAVALTAYVVYSFIINGIIWVLACGVICAVGAVIALALIQAWGRIIPRWLLLVPSWLGGMILLVHTLYGGCIQVLAMNGVISWQQVQILAGAPVDQAPTMQQGVHMTIQNLLIWDPWFTLGGLLFCLLAWQARHWHNVSPHK</sequence>
<accession>A0A4V0YYA5</accession>
<feature type="transmembrane region" description="Helical" evidence="1">
    <location>
        <begin position="222"/>
        <end position="241"/>
    </location>
</feature>
<feature type="transmembrane region" description="Helical" evidence="1">
    <location>
        <begin position="128"/>
        <end position="153"/>
    </location>
</feature>
<keyword evidence="1" id="KW-0472">Membrane</keyword>
<organism evidence="2 3">
    <name type="scientific">Ktedonosporobacter rubrisoli</name>
    <dbReference type="NCBI Taxonomy" id="2509675"/>
    <lineage>
        <taxon>Bacteria</taxon>
        <taxon>Bacillati</taxon>
        <taxon>Chloroflexota</taxon>
        <taxon>Ktedonobacteria</taxon>
        <taxon>Ktedonobacterales</taxon>
        <taxon>Ktedonosporobacteraceae</taxon>
        <taxon>Ktedonosporobacter</taxon>
    </lineage>
</organism>
<feature type="transmembrane region" description="Helical" evidence="1">
    <location>
        <begin position="160"/>
        <end position="179"/>
    </location>
</feature>
<dbReference type="RefSeq" id="WP_129886139.1">
    <property type="nucleotide sequence ID" value="NZ_CP035758.1"/>
</dbReference>
<keyword evidence="1" id="KW-1133">Transmembrane helix</keyword>
<protein>
    <submittedName>
        <fullName evidence="2">DUF3995 domain-containing protein</fullName>
    </submittedName>
</protein>
<feature type="transmembrane region" description="Helical" evidence="1">
    <location>
        <begin position="104"/>
        <end position="122"/>
    </location>
</feature>
<evidence type="ECO:0000313" key="2">
    <source>
        <dbReference type="EMBL" id="QBD75541.1"/>
    </source>
</evidence>
<dbReference type="OrthoDB" id="4181710at2"/>
<gene>
    <name evidence="2" type="ORF">EPA93_05790</name>
</gene>
<feature type="transmembrane region" description="Helical" evidence="1">
    <location>
        <begin position="71"/>
        <end position="92"/>
    </location>
</feature>
<dbReference type="KEGG" id="kbs:EPA93_05790"/>
<dbReference type="Proteomes" id="UP000290365">
    <property type="component" value="Chromosome"/>
</dbReference>
<evidence type="ECO:0000313" key="3">
    <source>
        <dbReference type="Proteomes" id="UP000290365"/>
    </source>
</evidence>
<dbReference type="AlphaFoldDB" id="A0A4V0YYA5"/>
<name>A0A4V0YYA5_KTERU</name>
<dbReference type="Pfam" id="PF13160">
    <property type="entry name" value="DUF3995"/>
    <property type="match status" value="1"/>
</dbReference>
<keyword evidence="3" id="KW-1185">Reference proteome</keyword>
<dbReference type="EMBL" id="CP035758">
    <property type="protein sequence ID" value="QBD75541.1"/>
    <property type="molecule type" value="Genomic_DNA"/>
</dbReference>
<feature type="transmembrane region" description="Helical" evidence="1">
    <location>
        <begin position="22"/>
        <end position="43"/>
    </location>
</feature>
<proteinExistence type="predicted"/>
<dbReference type="InterPro" id="IPR025058">
    <property type="entry name" value="DUF3995"/>
</dbReference>